<gene>
    <name evidence="9" type="ORF">OG563_46330</name>
</gene>
<keyword evidence="6 7" id="KW-0472">Membrane</keyword>
<dbReference type="CDD" id="cd06261">
    <property type="entry name" value="TM_PBP2"/>
    <property type="match status" value="1"/>
</dbReference>
<dbReference type="InterPro" id="IPR035906">
    <property type="entry name" value="MetI-like_sf"/>
</dbReference>
<dbReference type="PANTHER" id="PTHR43163">
    <property type="entry name" value="DIPEPTIDE TRANSPORT SYSTEM PERMEASE PROTEIN DPPB-RELATED"/>
    <property type="match status" value="1"/>
</dbReference>
<feature type="transmembrane region" description="Helical" evidence="7">
    <location>
        <begin position="283"/>
        <end position="306"/>
    </location>
</feature>
<dbReference type="Pfam" id="PF19300">
    <property type="entry name" value="BPD_transp_1_N"/>
    <property type="match status" value="1"/>
</dbReference>
<keyword evidence="4 7" id="KW-0812">Transmembrane</keyword>
<comment type="similarity">
    <text evidence="7">Belongs to the binding-protein-dependent transport system permease family.</text>
</comment>
<feature type="transmembrane region" description="Helical" evidence="7">
    <location>
        <begin position="179"/>
        <end position="202"/>
    </location>
</feature>
<evidence type="ECO:0000256" key="7">
    <source>
        <dbReference type="RuleBase" id="RU363032"/>
    </source>
</evidence>
<dbReference type="Gene3D" id="1.10.3720.10">
    <property type="entry name" value="MetI-like"/>
    <property type="match status" value="1"/>
</dbReference>
<keyword evidence="3" id="KW-1003">Cell membrane</keyword>
<evidence type="ECO:0000256" key="2">
    <source>
        <dbReference type="ARBA" id="ARBA00022448"/>
    </source>
</evidence>
<evidence type="ECO:0000256" key="3">
    <source>
        <dbReference type="ARBA" id="ARBA00022475"/>
    </source>
</evidence>
<sequence>MELVMWRYVLLRVVYAVGTVWVAFTLAFVVLWVVPGDPVQIQLSRSGADNVELSPDQLRALRADLGLDKPVLVQYADYGLDLLRGDPGFSIRSNENVGSVVGAALPATLELAGVALAFGLPAGILLAVLATLVRRRWVAGLLKTTPVVGISIPTFLIGLVLVHFVAFEWRLLPGIGGRGPAAVVLPAITLAVPVAAVVGQILGRSLAATARQPFVRTLRAKGLGEGRIMFGHLLRNAGLPALTMTGMLIGGLVSGSVVVETVFSRHGMGKLIADAIVDKDTPVVLAVTVLGSTLIVTVNLVIDLLYQYLDPRIRWSGSSIRSRAAMRGDYALT</sequence>
<evidence type="ECO:0000256" key="4">
    <source>
        <dbReference type="ARBA" id="ARBA00022692"/>
    </source>
</evidence>
<dbReference type="EMBL" id="CP109441">
    <property type="protein sequence ID" value="WUV46386.1"/>
    <property type="molecule type" value="Genomic_DNA"/>
</dbReference>
<comment type="subcellular location">
    <subcellularLocation>
        <location evidence="1 7">Cell membrane</location>
        <topology evidence="1 7">Multi-pass membrane protein</topology>
    </subcellularLocation>
</comment>
<evidence type="ECO:0000313" key="10">
    <source>
        <dbReference type="Proteomes" id="UP001432062"/>
    </source>
</evidence>
<dbReference type="InterPro" id="IPR000515">
    <property type="entry name" value="MetI-like"/>
</dbReference>
<dbReference type="RefSeq" id="WP_329410088.1">
    <property type="nucleotide sequence ID" value="NZ_CP109441.1"/>
</dbReference>
<feature type="transmembrane region" description="Helical" evidence="7">
    <location>
        <begin position="12"/>
        <end position="34"/>
    </location>
</feature>
<dbReference type="PROSITE" id="PS50928">
    <property type="entry name" value="ABC_TM1"/>
    <property type="match status" value="1"/>
</dbReference>
<evidence type="ECO:0000313" key="9">
    <source>
        <dbReference type="EMBL" id="WUV46386.1"/>
    </source>
</evidence>
<dbReference type="PANTHER" id="PTHR43163:SF6">
    <property type="entry name" value="DIPEPTIDE TRANSPORT SYSTEM PERMEASE PROTEIN DPPB-RELATED"/>
    <property type="match status" value="1"/>
</dbReference>
<feature type="transmembrane region" description="Helical" evidence="7">
    <location>
        <begin position="111"/>
        <end position="133"/>
    </location>
</feature>
<name>A0ABZ1YWX5_9NOCA</name>
<protein>
    <submittedName>
        <fullName evidence="9">ABC transporter permease</fullName>
    </submittedName>
</protein>
<evidence type="ECO:0000256" key="6">
    <source>
        <dbReference type="ARBA" id="ARBA00023136"/>
    </source>
</evidence>
<dbReference type="SUPFAM" id="SSF161098">
    <property type="entry name" value="MetI-like"/>
    <property type="match status" value="1"/>
</dbReference>
<reference evidence="9" key="1">
    <citation type="submission" date="2022-10" db="EMBL/GenBank/DDBJ databases">
        <title>The complete genomes of actinobacterial strains from the NBC collection.</title>
        <authorList>
            <person name="Joergensen T.S."/>
            <person name="Alvarez Arevalo M."/>
            <person name="Sterndorff E.B."/>
            <person name="Faurdal D."/>
            <person name="Vuksanovic O."/>
            <person name="Mourched A.-S."/>
            <person name="Charusanti P."/>
            <person name="Shaw S."/>
            <person name="Blin K."/>
            <person name="Weber T."/>
        </authorList>
    </citation>
    <scope>NUCLEOTIDE SEQUENCE</scope>
    <source>
        <strain evidence="9">NBC_01482</strain>
    </source>
</reference>
<evidence type="ECO:0000259" key="8">
    <source>
        <dbReference type="PROSITE" id="PS50928"/>
    </source>
</evidence>
<dbReference type="InterPro" id="IPR045621">
    <property type="entry name" value="BPD_transp_1_N"/>
</dbReference>
<keyword evidence="10" id="KW-1185">Reference proteome</keyword>
<feature type="transmembrane region" description="Helical" evidence="7">
    <location>
        <begin position="145"/>
        <end position="167"/>
    </location>
</feature>
<dbReference type="Proteomes" id="UP001432062">
    <property type="component" value="Chromosome"/>
</dbReference>
<evidence type="ECO:0000256" key="5">
    <source>
        <dbReference type="ARBA" id="ARBA00022989"/>
    </source>
</evidence>
<keyword evidence="5 7" id="KW-1133">Transmembrane helix</keyword>
<dbReference type="Pfam" id="PF00528">
    <property type="entry name" value="BPD_transp_1"/>
    <property type="match status" value="1"/>
</dbReference>
<organism evidence="9 10">
    <name type="scientific">Nocardia vinacea</name>
    <dbReference type="NCBI Taxonomy" id="96468"/>
    <lineage>
        <taxon>Bacteria</taxon>
        <taxon>Bacillati</taxon>
        <taxon>Actinomycetota</taxon>
        <taxon>Actinomycetes</taxon>
        <taxon>Mycobacteriales</taxon>
        <taxon>Nocardiaceae</taxon>
        <taxon>Nocardia</taxon>
    </lineage>
</organism>
<accession>A0ABZ1YWX5</accession>
<proteinExistence type="inferred from homology"/>
<feature type="domain" description="ABC transmembrane type-1" evidence="8">
    <location>
        <begin position="105"/>
        <end position="306"/>
    </location>
</feature>
<evidence type="ECO:0000256" key="1">
    <source>
        <dbReference type="ARBA" id="ARBA00004651"/>
    </source>
</evidence>
<keyword evidence="2 7" id="KW-0813">Transport</keyword>
<feature type="transmembrane region" description="Helical" evidence="7">
    <location>
        <begin position="237"/>
        <end position="263"/>
    </location>
</feature>